<name>A0A6A5V6R0_9PLEO</name>
<dbReference type="PANTHER" id="PTHR35394">
    <property type="entry name" value="DUF3176 DOMAIN-CONTAINING PROTEIN"/>
    <property type="match status" value="1"/>
</dbReference>
<dbReference type="Proteomes" id="UP000800036">
    <property type="component" value="Unassembled WGS sequence"/>
</dbReference>
<sequence>MTRSKNSGHESTDTLLGAYATGIHAHLAQHAAGKPSILHPSIWLKPSPIIGGVTLNTAIAFAAALFRICLMVPVTDCICQLTWVSLERGFKPLQNIIKFDMASRGPIGSLQLLFEFTRYSPMVTITSLLKIVGIAIGSFYYQSVDFYSASVPSVAGGANPLTAFASAAFTYLGNVGNVGGSFANYGRDLLQHFFVVKTKEVTSIGREVLFNLGSAIYSGLHSSDMISLPYPPYSCPTGNCTWDLFLTLGVSVQCFDDATNYFLNCSQDSTTWPGHSLRSCNMVINLTTSNNYPPSNPLSYLMVYDSYAAFHPTSPTAVDPRYNSSLDYGFTGNTETTWTSINAGFASFDWHLTRNLLIFPAKYSRSSVVTSESITEAGYCLFYIDMQILSAQIQNGLYQE</sequence>
<dbReference type="PANTHER" id="PTHR35394:SF5">
    <property type="entry name" value="DUF3176 DOMAIN-CONTAINING PROTEIN"/>
    <property type="match status" value="1"/>
</dbReference>
<dbReference type="OrthoDB" id="3798963at2759"/>
<gene>
    <name evidence="1" type="ORF">BU23DRAFT_568653</name>
</gene>
<evidence type="ECO:0000313" key="1">
    <source>
        <dbReference type="EMBL" id="KAF1972805.1"/>
    </source>
</evidence>
<keyword evidence="2" id="KW-1185">Reference proteome</keyword>
<organism evidence="1 2">
    <name type="scientific">Bimuria novae-zelandiae CBS 107.79</name>
    <dbReference type="NCBI Taxonomy" id="1447943"/>
    <lineage>
        <taxon>Eukaryota</taxon>
        <taxon>Fungi</taxon>
        <taxon>Dikarya</taxon>
        <taxon>Ascomycota</taxon>
        <taxon>Pezizomycotina</taxon>
        <taxon>Dothideomycetes</taxon>
        <taxon>Pleosporomycetidae</taxon>
        <taxon>Pleosporales</taxon>
        <taxon>Massarineae</taxon>
        <taxon>Didymosphaeriaceae</taxon>
        <taxon>Bimuria</taxon>
    </lineage>
</organism>
<accession>A0A6A5V6R0</accession>
<dbReference type="Pfam" id="PF11374">
    <property type="entry name" value="DUF3176"/>
    <property type="match status" value="1"/>
</dbReference>
<dbReference type="AlphaFoldDB" id="A0A6A5V6R0"/>
<evidence type="ECO:0000313" key="2">
    <source>
        <dbReference type="Proteomes" id="UP000800036"/>
    </source>
</evidence>
<dbReference type="InterPro" id="IPR021514">
    <property type="entry name" value="DUF3176"/>
</dbReference>
<proteinExistence type="predicted"/>
<protein>
    <submittedName>
        <fullName evidence="1">Uncharacterized protein</fullName>
    </submittedName>
</protein>
<reference evidence="1" key="1">
    <citation type="journal article" date="2020" name="Stud. Mycol.">
        <title>101 Dothideomycetes genomes: a test case for predicting lifestyles and emergence of pathogens.</title>
        <authorList>
            <person name="Haridas S."/>
            <person name="Albert R."/>
            <person name="Binder M."/>
            <person name="Bloem J."/>
            <person name="Labutti K."/>
            <person name="Salamov A."/>
            <person name="Andreopoulos B."/>
            <person name="Baker S."/>
            <person name="Barry K."/>
            <person name="Bills G."/>
            <person name="Bluhm B."/>
            <person name="Cannon C."/>
            <person name="Castanera R."/>
            <person name="Culley D."/>
            <person name="Daum C."/>
            <person name="Ezra D."/>
            <person name="Gonzalez J."/>
            <person name="Henrissat B."/>
            <person name="Kuo A."/>
            <person name="Liang C."/>
            <person name="Lipzen A."/>
            <person name="Lutzoni F."/>
            <person name="Magnuson J."/>
            <person name="Mondo S."/>
            <person name="Nolan M."/>
            <person name="Ohm R."/>
            <person name="Pangilinan J."/>
            <person name="Park H.-J."/>
            <person name="Ramirez L."/>
            <person name="Alfaro M."/>
            <person name="Sun H."/>
            <person name="Tritt A."/>
            <person name="Yoshinaga Y."/>
            <person name="Zwiers L.-H."/>
            <person name="Turgeon B."/>
            <person name="Goodwin S."/>
            <person name="Spatafora J."/>
            <person name="Crous P."/>
            <person name="Grigoriev I."/>
        </authorList>
    </citation>
    <scope>NUCLEOTIDE SEQUENCE</scope>
    <source>
        <strain evidence="1">CBS 107.79</strain>
    </source>
</reference>
<dbReference type="EMBL" id="ML976684">
    <property type="protein sequence ID" value="KAF1972805.1"/>
    <property type="molecule type" value="Genomic_DNA"/>
</dbReference>